<proteinExistence type="predicted"/>
<accession>A0A398BH13</accession>
<reference evidence="2 3" key="1">
    <citation type="submission" date="2018-09" db="EMBL/GenBank/DDBJ databases">
        <title>Gemmobacter lutimaris sp. nov., a marine bacterium isolated from tidal flat.</title>
        <authorList>
            <person name="Lee D.W."/>
            <person name="Yoo Y."/>
            <person name="Kim J.-J."/>
            <person name="Kim B.S."/>
        </authorList>
    </citation>
    <scope>NUCLEOTIDE SEQUENCE [LARGE SCALE GENOMIC DNA]</scope>
    <source>
        <strain evidence="2 3">YJ-T1-11</strain>
    </source>
</reference>
<protein>
    <submittedName>
        <fullName evidence="2">Uncharacterized protein</fullName>
    </submittedName>
</protein>
<feature type="chain" id="PRO_5017286592" evidence="1">
    <location>
        <begin position="27"/>
        <end position="160"/>
    </location>
</feature>
<dbReference type="OrthoDB" id="7772081at2"/>
<comment type="caution">
    <text evidence="2">The sequence shown here is derived from an EMBL/GenBank/DDBJ whole genome shotgun (WGS) entry which is preliminary data.</text>
</comment>
<keyword evidence="3" id="KW-1185">Reference proteome</keyword>
<dbReference type="Proteomes" id="UP000266649">
    <property type="component" value="Unassembled WGS sequence"/>
</dbReference>
<evidence type="ECO:0000313" key="2">
    <source>
        <dbReference type="EMBL" id="RID89715.1"/>
    </source>
</evidence>
<evidence type="ECO:0000256" key="1">
    <source>
        <dbReference type="SAM" id="SignalP"/>
    </source>
</evidence>
<dbReference type="EMBL" id="QXXQ01000026">
    <property type="protein sequence ID" value="RID89715.1"/>
    <property type="molecule type" value="Genomic_DNA"/>
</dbReference>
<evidence type="ECO:0000313" key="3">
    <source>
        <dbReference type="Proteomes" id="UP000266649"/>
    </source>
</evidence>
<gene>
    <name evidence="2" type="ORF">D2N39_21690</name>
</gene>
<organism evidence="2 3">
    <name type="scientific">Gemmobacter lutimaris</name>
    <dbReference type="NCBI Taxonomy" id="2306023"/>
    <lineage>
        <taxon>Bacteria</taxon>
        <taxon>Pseudomonadati</taxon>
        <taxon>Pseudomonadota</taxon>
        <taxon>Alphaproteobacteria</taxon>
        <taxon>Rhodobacterales</taxon>
        <taxon>Paracoccaceae</taxon>
        <taxon>Gemmobacter</taxon>
    </lineage>
</organism>
<feature type="signal peptide" evidence="1">
    <location>
        <begin position="1"/>
        <end position="26"/>
    </location>
</feature>
<keyword evidence="1" id="KW-0732">Signal</keyword>
<sequence length="160" mass="17688">MANDFKVRTMGGALWLIAVFSAAAWAETPVPADLAQEEAYLDVLPKVEIPEDILPIPGAVNEEFRNCRANWPAEYELSQKGTEARAYRDIYGLIKVRNVVQTQDCSCAGKVASWDDVESLAASLRRAKSVERLTWQQTLEVFEASNALFPIAETMCGGSF</sequence>
<dbReference type="RefSeq" id="WP_119136819.1">
    <property type="nucleotide sequence ID" value="NZ_QXXQ01000026.1"/>
</dbReference>
<name>A0A398BH13_9RHOB</name>
<dbReference type="AlphaFoldDB" id="A0A398BH13"/>